<evidence type="ECO:0000256" key="9">
    <source>
        <dbReference type="ARBA" id="ARBA00023136"/>
    </source>
</evidence>
<dbReference type="PRINTS" id="PR00351">
    <property type="entry name" value="OM20RECEPTOR"/>
</dbReference>
<dbReference type="Gene3D" id="1.10.220.160">
    <property type="match status" value="1"/>
</dbReference>
<evidence type="ECO:0000256" key="4">
    <source>
        <dbReference type="ARBA" id="ARBA00022692"/>
    </source>
</evidence>
<evidence type="ECO:0000256" key="3">
    <source>
        <dbReference type="ARBA" id="ARBA00022448"/>
    </source>
</evidence>
<feature type="compositionally biased region" description="Basic and acidic residues" evidence="10">
    <location>
        <begin position="463"/>
        <end position="480"/>
    </location>
</feature>
<dbReference type="GO" id="GO:0016031">
    <property type="term" value="P:tRNA import into mitochondrion"/>
    <property type="evidence" value="ECO:0007669"/>
    <property type="project" value="TreeGrafter"/>
</dbReference>
<feature type="compositionally biased region" description="Low complexity" evidence="10">
    <location>
        <begin position="58"/>
        <end position="72"/>
    </location>
</feature>
<keyword evidence="8" id="KW-0496">Mitochondrion</keyword>
<dbReference type="Proteomes" id="UP000298061">
    <property type="component" value="Unassembled WGS sequence"/>
</dbReference>
<evidence type="ECO:0000256" key="2">
    <source>
        <dbReference type="ARBA" id="ARBA00005792"/>
    </source>
</evidence>
<dbReference type="Gene3D" id="6.10.140.2220">
    <property type="match status" value="1"/>
</dbReference>
<evidence type="ECO:0000313" key="13">
    <source>
        <dbReference type="EMBL" id="TFY82537.1"/>
    </source>
</evidence>
<comment type="caution">
    <text evidence="13">The sequence shown here is derived from an EMBL/GenBank/DDBJ whole genome shotgun (WGS) entry which is preliminary data.</text>
</comment>
<feature type="compositionally biased region" description="Acidic residues" evidence="10">
    <location>
        <begin position="178"/>
        <end position="192"/>
    </location>
</feature>
<evidence type="ECO:0000256" key="7">
    <source>
        <dbReference type="ARBA" id="ARBA00022989"/>
    </source>
</evidence>
<accession>A0A4Z0A889</accession>
<keyword evidence="14" id="KW-1185">Reference proteome</keyword>
<keyword evidence="4 11" id="KW-0812">Transmembrane</keyword>
<keyword evidence="6" id="KW-0653">Protein transport</keyword>
<dbReference type="GO" id="GO:0030943">
    <property type="term" value="F:mitochondrion targeting sequence binding"/>
    <property type="evidence" value="ECO:0007669"/>
    <property type="project" value="TreeGrafter"/>
</dbReference>
<dbReference type="GO" id="GO:0005742">
    <property type="term" value="C:mitochondrial outer membrane translocase complex"/>
    <property type="evidence" value="ECO:0007669"/>
    <property type="project" value="InterPro"/>
</dbReference>
<dbReference type="InterPro" id="IPR002056">
    <property type="entry name" value="MAS20"/>
</dbReference>
<dbReference type="PROSITE" id="PS50280">
    <property type="entry name" value="SET"/>
    <property type="match status" value="1"/>
</dbReference>
<organism evidence="13 14">
    <name type="scientific">Hericium alpestre</name>
    <dbReference type="NCBI Taxonomy" id="135208"/>
    <lineage>
        <taxon>Eukaryota</taxon>
        <taxon>Fungi</taxon>
        <taxon>Dikarya</taxon>
        <taxon>Basidiomycota</taxon>
        <taxon>Agaricomycotina</taxon>
        <taxon>Agaricomycetes</taxon>
        <taxon>Russulales</taxon>
        <taxon>Hericiaceae</taxon>
        <taxon>Hericium</taxon>
    </lineage>
</organism>
<dbReference type="Pfam" id="PF02064">
    <property type="entry name" value="MAS20"/>
    <property type="match status" value="1"/>
</dbReference>
<keyword evidence="3" id="KW-0813">Transport</keyword>
<dbReference type="InterPro" id="IPR001214">
    <property type="entry name" value="SET_dom"/>
</dbReference>
<dbReference type="GO" id="GO:0006605">
    <property type="term" value="P:protein targeting"/>
    <property type="evidence" value="ECO:0007669"/>
    <property type="project" value="InterPro"/>
</dbReference>
<evidence type="ECO:0000256" key="11">
    <source>
        <dbReference type="SAM" id="Phobius"/>
    </source>
</evidence>
<gene>
    <name evidence="13" type="ORF">EWM64_g1472</name>
</gene>
<dbReference type="GO" id="GO:0008320">
    <property type="term" value="F:protein transmembrane transporter activity"/>
    <property type="evidence" value="ECO:0007669"/>
    <property type="project" value="TreeGrafter"/>
</dbReference>
<dbReference type="OrthoDB" id="2154253at2759"/>
<feature type="region of interest" description="Disordered" evidence="10">
    <location>
        <begin position="325"/>
        <end position="345"/>
    </location>
</feature>
<keyword evidence="9 11" id="KW-0472">Membrane</keyword>
<evidence type="ECO:0000256" key="1">
    <source>
        <dbReference type="ARBA" id="ARBA00004572"/>
    </source>
</evidence>
<evidence type="ECO:0000256" key="10">
    <source>
        <dbReference type="SAM" id="MobiDB-lite"/>
    </source>
</evidence>
<name>A0A4Z0A889_9AGAM</name>
<dbReference type="Gene3D" id="1.20.960.10">
    <property type="entry name" value="Mitochondrial outer membrane translocase complex, subunit Tom20 domain"/>
    <property type="match status" value="1"/>
</dbReference>
<comment type="subcellular location">
    <subcellularLocation>
        <location evidence="1">Mitochondrion outer membrane</location>
        <topology evidence="1">Single-pass membrane protein</topology>
    </subcellularLocation>
</comment>
<evidence type="ECO:0000259" key="12">
    <source>
        <dbReference type="PROSITE" id="PS50280"/>
    </source>
</evidence>
<dbReference type="PANTHER" id="PTHR12430">
    <property type="entry name" value="MITOCHONDRIAL IMPORT RECEPTOR SUBUNIT TOM20"/>
    <property type="match status" value="1"/>
</dbReference>
<keyword evidence="5" id="KW-1000">Mitochondrion outer membrane</keyword>
<feature type="region of interest" description="Disordered" evidence="10">
    <location>
        <begin position="462"/>
        <end position="483"/>
    </location>
</feature>
<dbReference type="STRING" id="135208.A0A4Z0A889"/>
<feature type="domain" description="SET" evidence="12">
    <location>
        <begin position="226"/>
        <end position="538"/>
    </location>
</feature>
<dbReference type="PANTHER" id="PTHR12430:SF0">
    <property type="entry name" value="TRANSLOCASE OF OUTER MITOCHONDRIAL MEMBRANE 20"/>
    <property type="match status" value="1"/>
</dbReference>
<protein>
    <recommendedName>
        <fullName evidence="12">SET domain-containing protein</fullName>
    </recommendedName>
</protein>
<dbReference type="SUPFAM" id="SSF82199">
    <property type="entry name" value="SET domain"/>
    <property type="match status" value="1"/>
</dbReference>
<dbReference type="CDD" id="cd20071">
    <property type="entry name" value="SET_SMYD"/>
    <property type="match status" value="1"/>
</dbReference>
<dbReference type="GO" id="GO:0006886">
    <property type="term" value="P:intracellular protein transport"/>
    <property type="evidence" value="ECO:0007669"/>
    <property type="project" value="InterPro"/>
</dbReference>
<evidence type="ECO:0000313" key="14">
    <source>
        <dbReference type="Proteomes" id="UP000298061"/>
    </source>
</evidence>
<evidence type="ECO:0000256" key="8">
    <source>
        <dbReference type="ARBA" id="ARBA00023128"/>
    </source>
</evidence>
<dbReference type="EMBL" id="SFCI01000099">
    <property type="protein sequence ID" value="TFY82537.1"/>
    <property type="molecule type" value="Genomic_DNA"/>
</dbReference>
<evidence type="ECO:0000256" key="5">
    <source>
        <dbReference type="ARBA" id="ARBA00022787"/>
    </source>
</evidence>
<keyword evidence="7 11" id="KW-1133">Transmembrane helix</keyword>
<dbReference type="Gene3D" id="2.170.270.10">
    <property type="entry name" value="SET domain"/>
    <property type="match status" value="1"/>
</dbReference>
<dbReference type="InterPro" id="IPR023392">
    <property type="entry name" value="Tom20_dom_sf"/>
</dbReference>
<reference evidence="13 14" key="1">
    <citation type="submission" date="2019-02" db="EMBL/GenBank/DDBJ databases">
        <title>Genome sequencing of the rare red list fungi Hericium alpestre (H. flagellum).</title>
        <authorList>
            <person name="Buettner E."/>
            <person name="Kellner H."/>
        </authorList>
    </citation>
    <scope>NUCLEOTIDE SEQUENCE [LARGE SCALE GENOMIC DNA]</scope>
    <source>
        <strain evidence="13 14">DSM 108284</strain>
    </source>
</reference>
<evidence type="ECO:0000256" key="6">
    <source>
        <dbReference type="ARBA" id="ARBA00022927"/>
    </source>
</evidence>
<proteinExistence type="inferred from homology"/>
<dbReference type="Pfam" id="PF00856">
    <property type="entry name" value="SET"/>
    <property type="match status" value="1"/>
</dbReference>
<feature type="transmembrane region" description="Helical" evidence="11">
    <location>
        <begin position="12"/>
        <end position="31"/>
    </location>
</feature>
<dbReference type="GO" id="GO:0030150">
    <property type="term" value="P:protein import into mitochondrial matrix"/>
    <property type="evidence" value="ECO:0007669"/>
    <property type="project" value="TreeGrafter"/>
</dbReference>
<dbReference type="SUPFAM" id="SSF47157">
    <property type="entry name" value="Mitochondrial import receptor subunit Tom20"/>
    <property type="match status" value="1"/>
</dbReference>
<sequence length="642" mass="69916">MSSSSSSRTSTVLTVAGVTVVGGIIAYALYFDHKRRNDVTFRKKLRKEKKKVDKRAAEAAQAAPAASGPTAPSNVAEAEIRAALDAVRAEELPPTPEEKESYFMNQVGMGEQLCAQGHTLHIPAAMCFFRALRVYPSPVELIVIYQSTVPEPVFAIVMQLMNMDVSVSSSSAAHEEKEEQPEEQQPESEDEGSPSRKPPSETSSQDWDKVKARVEGYYDYFPPKSMNVSVKSVDAPDGKGAIVRKKALVVAKDFKAGDVIYKELPVAAALDLDLEGKGTYCSHCFREIAEGTGIKAENDLLGVAYCSKECQAISKFQSQNLLFGSEAPIPTETPDQTPDENRRKAQQQFADYVKKSGKSAPLIVARLVGRQVASELAKMTKSPDVAAPSDKDLSDNADYNLNDHLERLRYLEITAPETATGLIREVLSTAVPGLEQFITDERFTVQLGKVAYNAYGVAFGGGRDGRPVSEERPEEQERTRTPYGTARQIGTALYVVSSYAQHSCDPSARPSFEQGTSELHLIATRDLKAGDEITVAYVDITQHEGETAEEAWAVVRLCEVLVWWVRAGVAKAVLAGRKLAEVARGEGRDVVEEVEDDAPGGAALDVDVELRCITIGRSLPHTLLSTVGPFFPVYRPQPAAQA</sequence>
<dbReference type="AlphaFoldDB" id="A0A4Z0A889"/>
<dbReference type="InterPro" id="IPR046341">
    <property type="entry name" value="SET_dom_sf"/>
</dbReference>
<comment type="similarity">
    <text evidence="2">Belongs to the Tom20 family.</text>
</comment>
<feature type="region of interest" description="Disordered" evidence="10">
    <location>
        <begin position="168"/>
        <end position="208"/>
    </location>
</feature>
<feature type="region of interest" description="Disordered" evidence="10">
    <location>
        <begin position="52"/>
        <end position="74"/>
    </location>
</feature>